<dbReference type="InterPro" id="IPR049062">
    <property type="entry name" value="NAD_Glu_DH_ACT2"/>
</dbReference>
<dbReference type="Pfam" id="PF21074">
    <property type="entry name" value="GDH_C"/>
    <property type="match status" value="1"/>
</dbReference>
<dbReference type="InterPro" id="IPR024727">
    <property type="entry name" value="NAD_Glu_DH_N_ACT1"/>
</dbReference>
<accession>A0ABR9SE39</accession>
<dbReference type="Pfam" id="PF21078">
    <property type="entry name" value="GDH_HM3"/>
    <property type="match status" value="1"/>
</dbReference>
<dbReference type="Pfam" id="PF21073">
    <property type="entry name" value="GDH_HM1"/>
    <property type="match status" value="1"/>
</dbReference>
<keyword evidence="8" id="KW-1185">Reference proteome</keyword>
<name>A0ABR9SE39_9BURK</name>
<proteinExistence type="predicted"/>
<dbReference type="InterPro" id="IPR036291">
    <property type="entry name" value="NAD(P)-bd_dom_sf"/>
</dbReference>
<feature type="domain" description="NAD-glutamate dehydrogenase N-terminal ACT1" evidence="4">
    <location>
        <begin position="36"/>
        <end position="175"/>
    </location>
</feature>
<evidence type="ECO:0000259" key="3">
    <source>
        <dbReference type="Pfam" id="PF21074"/>
    </source>
</evidence>
<dbReference type="InterPro" id="IPR049064">
    <property type="entry name" value="NAD_Glu_DH_ACT3"/>
</dbReference>
<dbReference type="InterPro" id="IPR049059">
    <property type="entry name" value="NAD_Glu_DH_HM1"/>
</dbReference>
<reference evidence="7 8" key="1">
    <citation type="submission" date="2020-10" db="EMBL/GenBank/DDBJ databases">
        <title>Draft genome of Ramlibacter aquaticus LMG 30558.</title>
        <authorList>
            <person name="Props R."/>
        </authorList>
    </citation>
    <scope>NUCLEOTIDE SEQUENCE [LARGE SCALE GENOMIC DNA]</scope>
    <source>
        <strain evidence="7 8">LMG 30558</strain>
    </source>
</reference>
<dbReference type="Pfam" id="PF21077">
    <property type="entry name" value="GDH_ACT3"/>
    <property type="match status" value="1"/>
</dbReference>
<dbReference type="InterPro" id="IPR007780">
    <property type="entry name" value="NAD_Glu_DH_bac"/>
</dbReference>
<dbReference type="Proteomes" id="UP000715965">
    <property type="component" value="Unassembled WGS sequence"/>
</dbReference>
<dbReference type="Pfam" id="PF21079">
    <property type="entry name" value="GDH_HM2"/>
    <property type="match status" value="1"/>
</dbReference>
<dbReference type="PANTHER" id="PTHR43403:SF1">
    <property type="entry name" value="NAD-SPECIFIC GLUTAMATE DEHYDROGENASE"/>
    <property type="match status" value="1"/>
</dbReference>
<feature type="domain" description="NAD-glutamate dehydrogenase catalytic" evidence="2">
    <location>
        <begin position="728"/>
        <end position="1227"/>
    </location>
</feature>
<dbReference type="Pfam" id="PF21076">
    <property type="entry name" value="GDH_ACT2"/>
    <property type="match status" value="1"/>
</dbReference>
<dbReference type="RefSeq" id="WP_193780166.1">
    <property type="nucleotide sequence ID" value="NZ_JADDOJ010000027.1"/>
</dbReference>
<gene>
    <name evidence="7" type="ORF">IM725_08595</name>
</gene>
<sequence>MNATTPQIHDRVQAVIALAATSLAGATRQKVQATAADYFRRLDSDDVSARSPEDLLAALVSHLSLGEQRRPGELRMQIHSPGAGEGSGPRRTVVQLVNDDMPFLVDSSSLEISRQGLGLHLIVHPIFAVQRDGQGRLGAIAPRAEAPQAPRESWIHIEIDRLLDAERQAALAEGLRHVLGDVRAAVGDWRAMLERLAAVTDELGRAPGSVPLAEVAESRAFLQWLADDHLTLLGYRNHDLVQHEGGAALRVVPGSGLGVLREQDGDTLSASFMALPPQARALAAAPSPVLVVTKSNTRSTVHRAGYTDYVGVKRYDDQGRVVGEHRFLGLFTSTAYSARVDETPLLRGKVAQVVERAGLPAGSHLAKALVHVLESYPRDDLYQVPDEALYGTAMGIVALGERQRLRLFAWTDPFERYVSCLVYVPRDAYSTDLRVKFQRILMAAYAGSSAEFDVMLTEQVLARIHFTVRTTPGAIPVVDAREVERQLAAAARRWDDELRDALVEARGEAEGLALHKRWGAAFPASYRERFDARAAVPDVGKLDALDAAQPLGLALYARDPARPGALGLKVYRRGQPLVLSDSLPLLEAMGARVIAESSWQVQNPQAGDASALWIHDFELEAALSGEVAPDALAALFEDGFARVLRGEVEGDDFNRLVLLAALPAQEVVVLRAYARYLRQIGFPQSQATIAATLAAHPRIARMLVSLFRLRFDPAQHDAEAAAAQVRAIAQALDKVENLNEDKVLRQLLALVQATLRTNFWRTGTGASGEAGPRRAFLSLKLDSAAVPGLPQPRPLYEIWVYSPRFEGIHLRGGKVARGGLRWSDRPDDFRTEVLGLVKAQMVKNTVIVPVGSKGGFVLKKAPPASEREAFMKEGVACYQDYLRGLLDLTDNLVKGQPVPPPQVVRADGDDPYLVVAADKGTATFSDYANAVSEEYGHWLGDAFASGGSVGYDHKAMGITARGAWESVKRHFRELGRDIQSTDFTVAGIGDMSGDVFGNGMLLSRHIRLVAAFDHRHIFLDPAPEVAASFAERERLFKLPRSSWADYDAGLISAGGGVWARSEKSIPLSPQVREVLGITAERLAPAELVSAILKAPVDLLYNGGIGTYVKASSERHAEVGDRANDALRIDGRELRCKVVGEGGNLGFTQRGRIEAAMAGVRLYTDAIDNSAGVDTSDHEVNIKILLGLAEGEGRLTREARNALLPTMTDEVAALVLRDNYFQTQALSIARRTAPQMLDEQAGFIRFLEKAGRLDRGIEFLPGDEEIAQRRARGAGLTAPELAVLLAYSKMWLYDEILGSQLPEDPWVAGVLQRYFPKALQERFGEDIPRHPLRREIIATYVVNSMVNRVGPSFVWQMAEQTGASADRVVRAWLAAREAFGSVPLWQAVEALDNRVPDEAQAAMALEWRRLLERGCDWFLRSRRGAEPLDALVARLGPAVALVRERLQSAGADDLRALAWQQVGVPAPLAATVASAQRLFGALDVAEIAETARCALGTTADVAAIVGERLGLERLRVQIEALPTDNRWQVLAKAALASDLAGLRRTITLDAASQPQGDGEARVAGWQARNPLAFARAQRLVTELGEAASPDLAMLSVALRELRNLVEG</sequence>
<dbReference type="InterPro" id="IPR048381">
    <property type="entry name" value="GDH_C"/>
</dbReference>
<evidence type="ECO:0000313" key="7">
    <source>
        <dbReference type="EMBL" id="MBE7940626.1"/>
    </source>
</evidence>
<dbReference type="EMBL" id="JADDOJ010000027">
    <property type="protein sequence ID" value="MBE7940626.1"/>
    <property type="molecule type" value="Genomic_DNA"/>
</dbReference>
<dbReference type="PANTHER" id="PTHR43403">
    <property type="entry name" value="NAD-SPECIFIC GLUTAMATE DEHYDROGENASE"/>
    <property type="match status" value="1"/>
</dbReference>
<feature type="domain" description="NAD-glutamate dehydrogenase ACT2" evidence="5">
    <location>
        <begin position="406"/>
        <end position="495"/>
    </location>
</feature>
<comment type="caution">
    <text evidence="7">The sequence shown here is derived from an EMBL/GenBank/DDBJ whole genome shotgun (WGS) entry which is preliminary data.</text>
</comment>
<organism evidence="7 8">
    <name type="scientific">Ramlibacter aquaticus</name>
    <dbReference type="NCBI Taxonomy" id="2780094"/>
    <lineage>
        <taxon>Bacteria</taxon>
        <taxon>Pseudomonadati</taxon>
        <taxon>Pseudomonadota</taxon>
        <taxon>Betaproteobacteria</taxon>
        <taxon>Burkholderiales</taxon>
        <taxon>Comamonadaceae</taxon>
        <taxon>Ramlibacter</taxon>
    </lineage>
</organism>
<keyword evidence="1" id="KW-0560">Oxidoreductase</keyword>
<dbReference type="SUPFAM" id="SSF51735">
    <property type="entry name" value="NAD(P)-binding Rossmann-fold domains"/>
    <property type="match status" value="1"/>
</dbReference>
<dbReference type="PIRSF" id="PIRSF036761">
    <property type="entry name" value="GDH_Mll4104"/>
    <property type="match status" value="1"/>
</dbReference>
<feature type="domain" description="NAD-specific glutamate dehydrogenase C-terminal" evidence="3">
    <location>
        <begin position="1272"/>
        <end position="1601"/>
    </location>
</feature>
<dbReference type="InterPro" id="IPR049056">
    <property type="entry name" value="NAD_Glu_DH_HM3"/>
</dbReference>
<dbReference type="Pfam" id="PF05088">
    <property type="entry name" value="Bac_GDH_CD"/>
    <property type="match status" value="1"/>
</dbReference>
<dbReference type="SUPFAM" id="SSF53223">
    <property type="entry name" value="Aminoacid dehydrogenase-like, N-terminal domain"/>
    <property type="match status" value="1"/>
</dbReference>
<protein>
    <submittedName>
        <fullName evidence="7">NAD-glutamate dehydrogenase</fullName>
    </submittedName>
</protein>
<dbReference type="InterPro" id="IPR046346">
    <property type="entry name" value="Aminoacid_DH-like_N_sf"/>
</dbReference>
<dbReference type="Pfam" id="PF21075">
    <property type="entry name" value="GDH_ACT1"/>
    <property type="match status" value="1"/>
</dbReference>
<evidence type="ECO:0000259" key="5">
    <source>
        <dbReference type="Pfam" id="PF21076"/>
    </source>
</evidence>
<dbReference type="InterPro" id="IPR049058">
    <property type="entry name" value="NAD_Glu_DH_HM2"/>
</dbReference>
<evidence type="ECO:0000259" key="2">
    <source>
        <dbReference type="Pfam" id="PF05088"/>
    </source>
</evidence>
<evidence type="ECO:0000259" key="4">
    <source>
        <dbReference type="Pfam" id="PF21075"/>
    </source>
</evidence>
<dbReference type="InterPro" id="IPR028971">
    <property type="entry name" value="NAD-GDH_cat"/>
</dbReference>
<feature type="domain" description="NAD-glutamate dehydrogenase ACT3" evidence="6">
    <location>
        <begin position="551"/>
        <end position="630"/>
    </location>
</feature>
<evidence type="ECO:0000313" key="8">
    <source>
        <dbReference type="Proteomes" id="UP000715965"/>
    </source>
</evidence>
<evidence type="ECO:0000256" key="1">
    <source>
        <dbReference type="ARBA" id="ARBA00023002"/>
    </source>
</evidence>
<dbReference type="Gene3D" id="3.40.50.720">
    <property type="entry name" value="NAD(P)-binding Rossmann-like Domain"/>
    <property type="match status" value="1"/>
</dbReference>
<evidence type="ECO:0000259" key="6">
    <source>
        <dbReference type="Pfam" id="PF21077"/>
    </source>
</evidence>